<reference evidence="2 3" key="1">
    <citation type="submission" date="2016-01" db="EMBL/GenBank/DDBJ databases">
        <title>Draft Genome Sequences of Seven Thermophilic Sporeformers Isolated from Foods.</title>
        <authorList>
            <person name="Berendsen E.M."/>
            <person name="Wells-Bennik M.H."/>
            <person name="Krawcyk A.O."/>
            <person name="De Jong A."/>
            <person name="Holsappel S."/>
            <person name="Eijlander R.T."/>
            <person name="Kuipers O.P."/>
        </authorList>
    </citation>
    <scope>NUCLEOTIDE SEQUENCE [LARGE SCALE GENOMIC DNA]</scope>
    <source>
        <strain evidence="2 3">B4119</strain>
    </source>
</reference>
<gene>
    <name evidence="2" type="ORF">B4119_3429</name>
</gene>
<dbReference type="EMBL" id="LQYS01000114">
    <property type="protein sequence ID" value="KYD07678.1"/>
    <property type="molecule type" value="Genomic_DNA"/>
</dbReference>
<dbReference type="PATRIC" id="fig|81408.3.peg.975"/>
<evidence type="ECO:0000313" key="3">
    <source>
        <dbReference type="Proteomes" id="UP000075455"/>
    </source>
</evidence>
<sequence>MNLLPGDMEHGSSLLEHCKFYLSRAYLELRNGCLAEADRWIEEYRRCRRDLDELIKRKEEHDKLLQVVEMMKERGIDIEIIVRKGNE</sequence>
<evidence type="ECO:0000256" key="1">
    <source>
        <dbReference type="SAM" id="Coils"/>
    </source>
</evidence>
<accession>A0A150L5U4</accession>
<keyword evidence="1" id="KW-0175">Coiled coil</keyword>
<dbReference type="Proteomes" id="UP000075455">
    <property type="component" value="Unassembled WGS sequence"/>
</dbReference>
<evidence type="ECO:0000313" key="2">
    <source>
        <dbReference type="EMBL" id="KYD07678.1"/>
    </source>
</evidence>
<name>A0A150L5U4_9BACL</name>
<feature type="coiled-coil region" evidence="1">
    <location>
        <begin position="37"/>
        <end position="64"/>
    </location>
</feature>
<comment type="caution">
    <text evidence="2">The sequence shown here is derived from an EMBL/GenBank/DDBJ whole genome shotgun (WGS) entry which is preliminary data.</text>
</comment>
<protein>
    <submittedName>
        <fullName evidence="2">Uncharacterized protein</fullName>
    </submittedName>
</protein>
<dbReference type="AlphaFoldDB" id="A0A150L5U4"/>
<organism evidence="2 3">
    <name type="scientific">Saccharococcus caldoxylosilyticus</name>
    <dbReference type="NCBI Taxonomy" id="81408"/>
    <lineage>
        <taxon>Bacteria</taxon>
        <taxon>Bacillati</taxon>
        <taxon>Bacillota</taxon>
        <taxon>Bacilli</taxon>
        <taxon>Bacillales</taxon>
        <taxon>Anoxybacillaceae</taxon>
        <taxon>Saccharococcus</taxon>
    </lineage>
</organism>
<dbReference type="STRING" id="81408.B4119_3429"/>
<dbReference type="RefSeq" id="WP_061580093.1">
    <property type="nucleotide sequence ID" value="NZ_LQYS01000114.1"/>
</dbReference>
<proteinExistence type="predicted"/>